<comment type="pathway">
    <text evidence="4 5">Cofactor biosynthesis; NAD(+) biosynthesis; quinolinate from L-kynurenine: step 2/3.</text>
</comment>
<dbReference type="GO" id="GO:0030170">
    <property type="term" value="F:pyridoxal phosphate binding"/>
    <property type="evidence" value="ECO:0007669"/>
    <property type="project" value="UniProtKB-UniRule"/>
</dbReference>
<dbReference type="PANTHER" id="PTHR14084:SF0">
    <property type="entry name" value="KYNURENINASE"/>
    <property type="match status" value="1"/>
</dbReference>
<organism evidence="6 7">
    <name type="scientific">Steccherinum ochraceum</name>
    <dbReference type="NCBI Taxonomy" id="92696"/>
    <lineage>
        <taxon>Eukaryota</taxon>
        <taxon>Fungi</taxon>
        <taxon>Dikarya</taxon>
        <taxon>Basidiomycota</taxon>
        <taxon>Agaricomycotina</taxon>
        <taxon>Agaricomycetes</taxon>
        <taxon>Polyporales</taxon>
        <taxon>Steccherinaceae</taxon>
        <taxon>Steccherinum</taxon>
    </lineage>
</organism>
<feature type="binding site" evidence="4">
    <location>
        <position position="200"/>
    </location>
    <ligand>
        <name>pyridoxal 5'-phosphate</name>
        <dbReference type="ChEBI" id="CHEBI:597326"/>
    </ligand>
</feature>
<dbReference type="GO" id="GO:0005737">
    <property type="term" value="C:cytoplasm"/>
    <property type="evidence" value="ECO:0007669"/>
    <property type="project" value="UniProtKB-SubCell"/>
</dbReference>
<evidence type="ECO:0000256" key="4">
    <source>
        <dbReference type="HAMAP-Rule" id="MF_03017"/>
    </source>
</evidence>
<keyword evidence="7" id="KW-1185">Reference proteome</keyword>
<protein>
    <recommendedName>
        <fullName evidence="4 5">Kynureninase</fullName>
        <ecNumber evidence="4 5">3.7.1.3</ecNumber>
    </recommendedName>
    <alternativeName>
        <fullName evidence="4">Biosynthesis of nicotinic acid protein 5</fullName>
    </alternativeName>
    <alternativeName>
        <fullName evidence="4">L-kynurenine hydrolase</fullName>
    </alternativeName>
</protein>
<dbReference type="SUPFAM" id="SSF53383">
    <property type="entry name" value="PLP-dependent transferases"/>
    <property type="match status" value="1"/>
</dbReference>
<dbReference type="PANTHER" id="PTHR14084">
    <property type="entry name" value="KYNURENINASE"/>
    <property type="match status" value="1"/>
</dbReference>
<feature type="binding site" evidence="4">
    <location>
        <position position="283"/>
    </location>
    <ligand>
        <name>pyridoxal 5'-phosphate</name>
        <dbReference type="ChEBI" id="CHEBI:597326"/>
    </ligand>
</feature>
<evidence type="ECO:0000313" key="7">
    <source>
        <dbReference type="Proteomes" id="UP000292702"/>
    </source>
</evidence>
<dbReference type="NCBIfam" id="TIGR01814">
    <property type="entry name" value="kynureninase"/>
    <property type="match status" value="1"/>
</dbReference>
<dbReference type="Pfam" id="PF22580">
    <property type="entry name" value="KYNU_C"/>
    <property type="match status" value="1"/>
</dbReference>
<keyword evidence="4 5" id="KW-0963">Cytoplasm</keyword>
<dbReference type="InterPro" id="IPR010111">
    <property type="entry name" value="Kynureninase"/>
</dbReference>
<reference evidence="6 7" key="1">
    <citation type="submission" date="2018-11" db="EMBL/GenBank/DDBJ databases">
        <title>Genome assembly of Steccherinum ochraceum LE-BIN_3174, the white-rot fungus of the Steccherinaceae family (The Residual Polyporoid clade, Polyporales, Basidiomycota).</title>
        <authorList>
            <person name="Fedorova T.V."/>
            <person name="Glazunova O.A."/>
            <person name="Landesman E.O."/>
            <person name="Moiseenko K.V."/>
            <person name="Psurtseva N.V."/>
            <person name="Savinova O.S."/>
            <person name="Shakhova N.V."/>
            <person name="Tyazhelova T.V."/>
            <person name="Vasina D.V."/>
        </authorList>
    </citation>
    <scope>NUCLEOTIDE SEQUENCE [LARGE SCALE GENOMIC DNA]</scope>
    <source>
        <strain evidence="6 7">LE-BIN_3174</strain>
    </source>
</reference>
<dbReference type="GO" id="GO:0030429">
    <property type="term" value="F:kynureninase activity"/>
    <property type="evidence" value="ECO:0007669"/>
    <property type="project" value="UniProtKB-UniRule"/>
</dbReference>
<feature type="modified residue" description="N6-(pyridoxal phosphate)lysine" evidence="4">
    <location>
        <position position="255"/>
    </location>
</feature>
<dbReference type="Proteomes" id="UP000292702">
    <property type="component" value="Unassembled WGS sequence"/>
</dbReference>
<comment type="cofactor">
    <cofactor evidence="4 5">
        <name>pyridoxal 5'-phosphate</name>
        <dbReference type="ChEBI" id="CHEBI:597326"/>
    </cofactor>
</comment>
<evidence type="ECO:0000256" key="2">
    <source>
        <dbReference type="ARBA" id="ARBA00022801"/>
    </source>
</evidence>
<feature type="binding site" evidence="4">
    <location>
        <position position="116"/>
    </location>
    <ligand>
        <name>pyridoxal 5'-phosphate</name>
        <dbReference type="ChEBI" id="CHEBI:597326"/>
    </ligand>
</feature>
<comment type="function">
    <text evidence="4 5">Catalyzes the cleavage of L-kynurenine (L-Kyn) and L-3-hydroxykynurenine (L-3OHKyn) into anthranilic acid (AA) and 3-hydroxyanthranilic acid (3-OHAA), respectively.</text>
</comment>
<evidence type="ECO:0000313" key="6">
    <source>
        <dbReference type="EMBL" id="TCD69741.1"/>
    </source>
</evidence>
<feature type="binding site" evidence="4">
    <location>
        <position position="229"/>
    </location>
    <ligand>
        <name>pyridoxal 5'-phosphate</name>
        <dbReference type="ChEBI" id="CHEBI:597326"/>
    </ligand>
</feature>
<dbReference type="GO" id="GO:0019441">
    <property type="term" value="P:L-tryptophan catabolic process to kynurenine"/>
    <property type="evidence" value="ECO:0007669"/>
    <property type="project" value="TreeGrafter"/>
</dbReference>
<comment type="caution">
    <text evidence="6">The sequence shown here is derived from an EMBL/GenBank/DDBJ whole genome shotgun (WGS) entry which is preliminary data.</text>
</comment>
<dbReference type="HAMAP" id="MF_01970">
    <property type="entry name" value="Kynureninase"/>
    <property type="match status" value="1"/>
</dbReference>
<dbReference type="InterPro" id="IPR015421">
    <property type="entry name" value="PyrdxlP-dep_Trfase_major"/>
</dbReference>
<comment type="similarity">
    <text evidence="4 5">Belongs to the kynureninase family.</text>
</comment>
<feature type="binding site" evidence="4">
    <location>
        <position position="254"/>
    </location>
    <ligand>
        <name>pyridoxal 5'-phosphate</name>
        <dbReference type="ChEBI" id="CHEBI:597326"/>
    </ligand>
</feature>
<dbReference type="PIRSF" id="PIRSF038800">
    <property type="entry name" value="KYNU"/>
    <property type="match status" value="1"/>
</dbReference>
<gene>
    <name evidence="4 6" type="primary">BNA5</name>
    <name evidence="6" type="ORF">EIP91_006508</name>
</gene>
<dbReference type="STRING" id="92696.A0A4R0RMC5"/>
<dbReference type="UniPathway" id="UPA00253">
    <property type="reaction ID" value="UER00329"/>
</dbReference>
<dbReference type="EC" id="3.7.1.3" evidence="4 5"/>
<keyword evidence="1 4" id="KW-0662">Pyridine nucleotide biosynthesis</keyword>
<dbReference type="EMBL" id="RWJN01000035">
    <property type="protein sequence ID" value="TCD69741.1"/>
    <property type="molecule type" value="Genomic_DNA"/>
</dbReference>
<dbReference type="AlphaFoldDB" id="A0A4R0RMC5"/>
<comment type="catalytic activity">
    <reaction evidence="4 5">
        <text>L-kynurenine + H2O = anthranilate + L-alanine + H(+)</text>
        <dbReference type="Rhea" id="RHEA:16813"/>
        <dbReference type="ChEBI" id="CHEBI:15377"/>
        <dbReference type="ChEBI" id="CHEBI:15378"/>
        <dbReference type="ChEBI" id="CHEBI:16567"/>
        <dbReference type="ChEBI" id="CHEBI:57959"/>
        <dbReference type="ChEBI" id="CHEBI:57972"/>
        <dbReference type="EC" id="3.7.1.3"/>
    </reaction>
</comment>
<evidence type="ECO:0000256" key="1">
    <source>
        <dbReference type="ARBA" id="ARBA00022642"/>
    </source>
</evidence>
<dbReference type="InterPro" id="IPR015422">
    <property type="entry name" value="PyrdxlP-dep_Trfase_small"/>
</dbReference>
<dbReference type="GO" id="GO:0043420">
    <property type="term" value="P:anthranilate metabolic process"/>
    <property type="evidence" value="ECO:0007669"/>
    <property type="project" value="UniProtKB-UniRule"/>
</dbReference>
<evidence type="ECO:0000256" key="5">
    <source>
        <dbReference type="PIRNR" id="PIRNR038800"/>
    </source>
</evidence>
<comment type="subcellular location">
    <subcellularLocation>
        <location evidence="4 5">Cytoplasm</location>
    </subcellularLocation>
</comment>
<dbReference type="FunFam" id="3.40.640.10:FF:000031">
    <property type="entry name" value="Kynureninase"/>
    <property type="match status" value="1"/>
</dbReference>
<sequence>MTEAQSFKLSSENDELSRFRDEFLLPTNRTMKATKISEDQQDNACAYLAGNSLGLMAKRSRTLVEEEMSVWATRAVEGHFDHPFGREWVTTADAAHPIFAELVGAKESEVACMGTLTANLHLLLNTFYKPTQERYKILCEVKAFPSDQYAFASQVAAHGYTPSDAIIELSPRPGEYTLRDEDILDTIAKEGGSIAIVLFSGVQYYTGQHFSMQQITKAAKEKGCICGWDLAHAIGNVPVSLHDWDVDFAVWCTYKYVNSGPGGIAGLFVHEKWDGQPIRHAGWWGHDLSTRFAMPPQFNAIPGAQGFQQSNPSVLAVVSLLGSLEVFREAGGIKALRERSLKLTGYLEAKLHQSAYWIPPSEAPKADKANFGFTIITPSDPSARGSQLSLLFQPSDGTVMPKVLAGLAARGVVGDSRKPDVIRLAPTALYNNWDDIDRAASALEEVLAEIR</sequence>
<proteinExistence type="inferred from homology"/>
<feature type="binding site" evidence="4">
    <location>
        <position position="117"/>
    </location>
    <ligand>
        <name>pyridoxal 5'-phosphate</name>
        <dbReference type="ChEBI" id="CHEBI:597326"/>
    </ligand>
</feature>
<dbReference type="InterPro" id="IPR015424">
    <property type="entry name" value="PyrdxlP-dep_Trfase"/>
</dbReference>
<feature type="binding site" evidence="4">
    <location>
        <position position="232"/>
    </location>
    <ligand>
        <name>pyridoxal 5'-phosphate</name>
        <dbReference type="ChEBI" id="CHEBI:597326"/>
    </ligand>
</feature>
<evidence type="ECO:0000256" key="3">
    <source>
        <dbReference type="ARBA" id="ARBA00022898"/>
    </source>
</evidence>
<keyword evidence="3 4" id="KW-0663">Pyridoxal phosphate</keyword>
<dbReference type="UniPathway" id="UPA00334">
    <property type="reaction ID" value="UER00455"/>
</dbReference>
<comment type="subunit">
    <text evidence="4 5">Homodimer.</text>
</comment>
<comment type="catalytic activity">
    <reaction evidence="5">
        <text>3-hydroxy-L-kynurenine + H2O = 3-hydroxyanthranilate + L-alanine + H(+)</text>
        <dbReference type="Rhea" id="RHEA:25143"/>
        <dbReference type="ChEBI" id="CHEBI:15377"/>
        <dbReference type="ChEBI" id="CHEBI:15378"/>
        <dbReference type="ChEBI" id="CHEBI:36559"/>
        <dbReference type="ChEBI" id="CHEBI:57972"/>
        <dbReference type="ChEBI" id="CHEBI:58125"/>
        <dbReference type="EC" id="3.7.1.3"/>
    </reaction>
</comment>
<comment type="pathway">
    <text evidence="4 5">Amino-acid degradation; L-kynurenine degradation; L-alanine and anthranilate from L-kynurenine: step 1/1.</text>
</comment>
<dbReference type="GO" id="GO:0097053">
    <property type="term" value="P:L-kynurenine catabolic process"/>
    <property type="evidence" value="ECO:0007669"/>
    <property type="project" value="UniProtKB-UniRule"/>
</dbReference>
<accession>A0A4R0RMC5</accession>
<feature type="binding site" evidence="4">
    <location>
        <begin position="144"/>
        <end position="147"/>
    </location>
    <ligand>
        <name>pyridoxal 5'-phosphate</name>
        <dbReference type="ChEBI" id="CHEBI:597326"/>
    </ligand>
</feature>
<dbReference type="Gene3D" id="3.90.1150.10">
    <property type="entry name" value="Aspartate Aminotransferase, domain 1"/>
    <property type="match status" value="1"/>
</dbReference>
<name>A0A4R0RMC5_9APHY</name>
<keyword evidence="2 4" id="KW-0378">Hydrolase</keyword>
<feature type="binding site" evidence="4">
    <location>
        <position position="311"/>
    </location>
    <ligand>
        <name>pyridoxal 5'-phosphate</name>
        <dbReference type="ChEBI" id="CHEBI:597326"/>
    </ligand>
</feature>
<dbReference type="GO" id="GO:0034354">
    <property type="term" value="P:'de novo' NAD+ biosynthetic process from L-tryptophan"/>
    <property type="evidence" value="ECO:0007669"/>
    <property type="project" value="UniProtKB-UniRule"/>
</dbReference>
<dbReference type="GO" id="GO:0019805">
    <property type="term" value="P:quinolinate biosynthetic process"/>
    <property type="evidence" value="ECO:0007669"/>
    <property type="project" value="UniProtKB-UniRule"/>
</dbReference>
<dbReference type="Gene3D" id="3.40.640.10">
    <property type="entry name" value="Type I PLP-dependent aspartate aminotransferase-like (Major domain)"/>
    <property type="match status" value="1"/>
</dbReference>
<dbReference type="OrthoDB" id="5978656at2759"/>